<dbReference type="OrthoDB" id="10459296at2759"/>
<feature type="region of interest" description="Disordered" evidence="1">
    <location>
        <begin position="100"/>
        <end position="130"/>
    </location>
</feature>
<dbReference type="EMBL" id="BRXW01000098">
    <property type="protein sequence ID" value="GMI06342.1"/>
    <property type="molecule type" value="Genomic_DNA"/>
</dbReference>
<comment type="caution">
    <text evidence="2">The sequence shown here is derived from an EMBL/GenBank/DDBJ whole genome shotgun (WGS) entry which is preliminary data.</text>
</comment>
<protein>
    <submittedName>
        <fullName evidence="2">Uncharacterized protein</fullName>
    </submittedName>
</protein>
<accession>A0A9W7CDJ5</accession>
<dbReference type="Gene3D" id="3.40.50.1460">
    <property type="match status" value="1"/>
</dbReference>
<reference evidence="3" key="1">
    <citation type="journal article" date="2023" name="Commun. Biol.">
        <title>Genome analysis of Parmales, the sister group of diatoms, reveals the evolutionary specialization of diatoms from phago-mixotrophs to photoautotrophs.</title>
        <authorList>
            <person name="Ban H."/>
            <person name="Sato S."/>
            <person name="Yoshikawa S."/>
            <person name="Yamada K."/>
            <person name="Nakamura Y."/>
            <person name="Ichinomiya M."/>
            <person name="Sato N."/>
            <person name="Blanc-Mathieu R."/>
            <person name="Endo H."/>
            <person name="Kuwata A."/>
            <person name="Ogata H."/>
        </authorList>
    </citation>
    <scope>NUCLEOTIDE SEQUENCE [LARGE SCALE GENOMIC DNA]</scope>
    <source>
        <strain evidence="3">NIES 3700</strain>
    </source>
</reference>
<feature type="region of interest" description="Disordered" evidence="1">
    <location>
        <begin position="50"/>
        <end position="70"/>
    </location>
</feature>
<dbReference type="PROSITE" id="PS50330">
    <property type="entry name" value="UIM"/>
    <property type="match status" value="1"/>
</dbReference>
<evidence type="ECO:0000313" key="2">
    <source>
        <dbReference type="EMBL" id="GMI06342.1"/>
    </source>
</evidence>
<dbReference type="Proteomes" id="UP001165122">
    <property type="component" value="Unassembled WGS sequence"/>
</dbReference>
<dbReference type="InterPro" id="IPR003903">
    <property type="entry name" value="UIM_dom"/>
</dbReference>
<proteinExistence type="predicted"/>
<evidence type="ECO:0000313" key="3">
    <source>
        <dbReference type="Proteomes" id="UP001165122"/>
    </source>
</evidence>
<gene>
    <name evidence="2" type="ORF">TrLO_g12009</name>
</gene>
<feature type="compositionally biased region" description="Pro residues" evidence="1">
    <location>
        <begin position="103"/>
        <end position="123"/>
    </location>
</feature>
<name>A0A9W7CDJ5_9STRA</name>
<evidence type="ECO:0000256" key="1">
    <source>
        <dbReference type="SAM" id="MobiDB-lite"/>
    </source>
</evidence>
<keyword evidence="3" id="KW-1185">Reference proteome</keyword>
<sequence>MSSEQEQLDAAIAASLQDVELSKVRTGRPTLSPAPKQPANALLKQLAQERKQRQLNGEQTRKNFLQPKQEADDLMNTSYMSEEDQLFHAMNLSLMAADDAKLPAPPRTPPRGNPQERPTPSPQKRPASKVKAIVVRSTTAGSGEEIYAGTKNDTGFVNKALDKAIPGIKITNIDADTPAKGKSMGEEIESVVSRATRTNNHIILYYTGHGNMEDGSLDLRRNSNMSPKRFISEWLKVGKGKKVTLIVDACFSGNWIKEFSSLPEEDLDGLKVEIFTSSSAKTTSTSQNNNFQVAGKKVRAGSRLAPKVSVNNSMQELRKYAADLGVDGSAGKSGYG</sequence>
<dbReference type="AlphaFoldDB" id="A0A9W7CDJ5"/>
<organism evidence="2 3">
    <name type="scientific">Triparma laevis f. longispina</name>
    <dbReference type="NCBI Taxonomy" id="1714387"/>
    <lineage>
        <taxon>Eukaryota</taxon>
        <taxon>Sar</taxon>
        <taxon>Stramenopiles</taxon>
        <taxon>Ochrophyta</taxon>
        <taxon>Bolidophyceae</taxon>
        <taxon>Parmales</taxon>
        <taxon>Triparmaceae</taxon>
        <taxon>Triparma</taxon>
    </lineage>
</organism>